<dbReference type="AlphaFoldDB" id="A0A4R0HIB5"/>
<keyword evidence="3" id="KW-0812">Transmembrane</keyword>
<dbReference type="Proteomes" id="UP000291793">
    <property type="component" value="Unassembled WGS sequence"/>
</dbReference>
<keyword evidence="3" id="KW-1133">Transmembrane helix</keyword>
<evidence type="ECO:0000313" key="5">
    <source>
        <dbReference type="Proteomes" id="UP000291793"/>
    </source>
</evidence>
<dbReference type="RefSeq" id="WP_131408669.1">
    <property type="nucleotide sequence ID" value="NZ_SJOP01000007.1"/>
</dbReference>
<evidence type="ECO:0000256" key="3">
    <source>
        <dbReference type="SAM" id="Phobius"/>
    </source>
</evidence>
<reference evidence="4 5" key="1">
    <citation type="submission" date="2019-02" db="EMBL/GenBank/DDBJ databases">
        <title>The draft genome of Kosakonia quasisacchari strain WCHKQ120001.</title>
        <authorList>
            <person name="Wang C."/>
            <person name="Feng Y."/>
            <person name="Zong Z."/>
        </authorList>
    </citation>
    <scope>NUCLEOTIDE SEQUENCE [LARGE SCALE GENOMIC DNA]</scope>
    <source>
        <strain evidence="4 5">WCHKQ120001</strain>
    </source>
</reference>
<evidence type="ECO:0000313" key="4">
    <source>
        <dbReference type="EMBL" id="TCC09390.1"/>
    </source>
</evidence>
<feature type="transmembrane region" description="Helical" evidence="3">
    <location>
        <begin position="80"/>
        <end position="102"/>
    </location>
</feature>
<evidence type="ECO:0000256" key="1">
    <source>
        <dbReference type="SAM" id="Coils"/>
    </source>
</evidence>
<protein>
    <submittedName>
        <fullName evidence="4">Uncharacterized protein</fullName>
    </submittedName>
</protein>
<evidence type="ECO:0000256" key="2">
    <source>
        <dbReference type="SAM" id="MobiDB-lite"/>
    </source>
</evidence>
<comment type="caution">
    <text evidence="4">The sequence shown here is derived from an EMBL/GenBank/DDBJ whole genome shotgun (WGS) entry which is preliminary data.</text>
</comment>
<feature type="transmembrane region" description="Helical" evidence="3">
    <location>
        <begin position="30"/>
        <end position="50"/>
    </location>
</feature>
<organism evidence="4 5">
    <name type="scientific">Kosakonia quasisacchari</name>
    <dbReference type="NCBI Taxonomy" id="2529380"/>
    <lineage>
        <taxon>Bacteria</taxon>
        <taxon>Pseudomonadati</taxon>
        <taxon>Pseudomonadota</taxon>
        <taxon>Gammaproteobacteria</taxon>
        <taxon>Enterobacterales</taxon>
        <taxon>Enterobacteriaceae</taxon>
        <taxon>Kosakonia</taxon>
    </lineage>
</organism>
<accession>A0A4R0HIB5</accession>
<name>A0A4R0HIB5_9ENTR</name>
<gene>
    <name evidence="4" type="ORF">E0L21_08955</name>
</gene>
<proteinExistence type="predicted"/>
<keyword evidence="5" id="KW-1185">Reference proteome</keyword>
<sequence>MDLDNAVDAAKKIGGKPLSDVLFDRLRNNFYGYILTSLILFNLENIILVFKSKDSIELTLIYIGLQKSFLWNFFWEPILWGMGAAIVMPIITASYALIVGVINAIRDDSGTVGADLWEAFKKSSEAKRDAARLEKSKIEERSEELSTNCQREEIRINDLKEWRIQLEDYLLKFVRIYESYSHSNLDNRDLAGFIAAIEESEITKKFPRSLQLKNMIEFIKSETTVTESSEADLDAGANNSSEIHTASKKSN</sequence>
<keyword evidence="3" id="KW-0472">Membrane</keyword>
<keyword evidence="1" id="KW-0175">Coiled coil</keyword>
<feature type="coiled-coil region" evidence="1">
    <location>
        <begin position="121"/>
        <end position="155"/>
    </location>
</feature>
<dbReference type="EMBL" id="SJOP01000007">
    <property type="protein sequence ID" value="TCC09390.1"/>
    <property type="molecule type" value="Genomic_DNA"/>
</dbReference>
<feature type="region of interest" description="Disordered" evidence="2">
    <location>
        <begin position="225"/>
        <end position="251"/>
    </location>
</feature>